<dbReference type="InterPro" id="IPR052721">
    <property type="entry name" value="ET_Amicyanin"/>
</dbReference>
<dbReference type="SUPFAM" id="SSF49503">
    <property type="entry name" value="Cupredoxins"/>
    <property type="match status" value="1"/>
</dbReference>
<evidence type="ECO:0000313" key="4">
    <source>
        <dbReference type="Proteomes" id="UP000668403"/>
    </source>
</evidence>
<feature type="domain" description="EfeO-type cupredoxin-like" evidence="2">
    <location>
        <begin position="30"/>
        <end position="118"/>
    </location>
</feature>
<evidence type="ECO:0000313" key="3">
    <source>
        <dbReference type="EMBL" id="MBO2990825.1"/>
    </source>
</evidence>
<dbReference type="EMBL" id="JAGFBF010000005">
    <property type="protein sequence ID" value="MBO2990825.1"/>
    <property type="molecule type" value="Genomic_DNA"/>
</dbReference>
<keyword evidence="4" id="KW-1185">Reference proteome</keyword>
<dbReference type="PROSITE" id="PS51257">
    <property type="entry name" value="PROKAR_LIPOPROTEIN"/>
    <property type="match status" value="1"/>
</dbReference>
<dbReference type="AlphaFoldDB" id="A0A939TVI0"/>
<dbReference type="PANTHER" id="PTHR36507">
    <property type="entry name" value="BLL1555 PROTEIN"/>
    <property type="match status" value="1"/>
</dbReference>
<dbReference type="InterPro" id="IPR028096">
    <property type="entry name" value="EfeO_Cupredoxin"/>
</dbReference>
<dbReference type="InterPro" id="IPR008972">
    <property type="entry name" value="Cupredoxin"/>
</dbReference>
<keyword evidence="1" id="KW-0732">Signal</keyword>
<dbReference type="PANTHER" id="PTHR36507:SF1">
    <property type="entry name" value="BLL1555 PROTEIN"/>
    <property type="match status" value="1"/>
</dbReference>
<sequence>MGRRAFARGIAGAAVVSLLVAITGCAAGTPEVVPSDDDADAAVTVTVIDNRYEPAEVEIAVGDAVTWEFAGGMEHDVVADDGSFVSELTRSGTYTHVFTAAGEYGYDCSVHPEMTGVVRVSE</sequence>
<comment type="caution">
    <text evidence="3">The sequence shown here is derived from an EMBL/GenBank/DDBJ whole genome shotgun (WGS) entry which is preliminary data.</text>
</comment>
<feature type="chain" id="PRO_5037322059" evidence="1">
    <location>
        <begin position="27"/>
        <end position="122"/>
    </location>
</feature>
<proteinExistence type="predicted"/>
<dbReference type="Gene3D" id="2.60.40.420">
    <property type="entry name" value="Cupredoxins - blue copper proteins"/>
    <property type="match status" value="1"/>
</dbReference>
<name>A0A939TVI0_9MICO</name>
<protein>
    <submittedName>
        <fullName evidence="3">Cupredoxin domain-containing protein</fullName>
    </submittedName>
</protein>
<feature type="signal peptide" evidence="1">
    <location>
        <begin position="1"/>
        <end position="26"/>
    </location>
</feature>
<organism evidence="3 4">
    <name type="scientific">Leucobacter tardus</name>
    <dbReference type="NCBI Taxonomy" id="501483"/>
    <lineage>
        <taxon>Bacteria</taxon>
        <taxon>Bacillati</taxon>
        <taxon>Actinomycetota</taxon>
        <taxon>Actinomycetes</taxon>
        <taxon>Micrococcales</taxon>
        <taxon>Microbacteriaceae</taxon>
        <taxon>Leucobacter</taxon>
    </lineage>
</organism>
<accession>A0A939TVI0</accession>
<evidence type="ECO:0000256" key="1">
    <source>
        <dbReference type="SAM" id="SignalP"/>
    </source>
</evidence>
<reference evidence="3" key="1">
    <citation type="submission" date="2021-03" db="EMBL/GenBank/DDBJ databases">
        <title>Leucobacter chromiisoli sp. nov., isolated from chromium-containing soil of chemical plant.</title>
        <authorList>
            <person name="Xu Z."/>
        </authorList>
    </citation>
    <scope>NUCLEOTIDE SEQUENCE</scope>
    <source>
        <strain evidence="3">K 70/01</strain>
    </source>
</reference>
<gene>
    <name evidence="3" type="ORF">J4H85_12545</name>
</gene>
<dbReference type="Pfam" id="PF13473">
    <property type="entry name" value="Cupredoxin_1"/>
    <property type="match status" value="1"/>
</dbReference>
<dbReference type="RefSeq" id="WP_208240485.1">
    <property type="nucleotide sequence ID" value="NZ_BAAAQU010000002.1"/>
</dbReference>
<evidence type="ECO:0000259" key="2">
    <source>
        <dbReference type="Pfam" id="PF13473"/>
    </source>
</evidence>
<dbReference type="Proteomes" id="UP000668403">
    <property type="component" value="Unassembled WGS sequence"/>
</dbReference>